<sequence>MNVKVGVKMNYIEKLNTLINEHNGIILTKHVTEARIPRVYITQLIKNGILERLERGVYIKKDSFDDEMYRLQAKYASTVFSHDTALFLYDLTDRDPIHYSVTVPAGYNSRNIQAIGIKVYSIKKELYELGLTSCRTVFGRTIKCYNMERTICDIIRNRNGLDIEIVTNAIKRYTKRRDKNLPQLMRYAEIFRASKILRSYMEVLL</sequence>
<keyword evidence="3" id="KW-1185">Reference proteome</keyword>
<feature type="domain" description="AbiEi antitoxin N-terminal" evidence="1">
    <location>
        <begin position="14"/>
        <end position="58"/>
    </location>
</feature>
<dbReference type="Pfam" id="PF13338">
    <property type="entry name" value="AbiEi_4"/>
    <property type="match status" value="1"/>
</dbReference>
<name>A0ABU7UPU2_9CLOT</name>
<protein>
    <submittedName>
        <fullName evidence="2">Type IV toxin-antitoxin system AbiEi family antitoxin domain-containing protein</fullName>
    </submittedName>
</protein>
<evidence type="ECO:0000313" key="2">
    <source>
        <dbReference type="EMBL" id="MEF2113281.1"/>
    </source>
</evidence>
<evidence type="ECO:0000313" key="3">
    <source>
        <dbReference type="Proteomes" id="UP001498469"/>
    </source>
</evidence>
<dbReference type="EMBL" id="JAZHFS010000011">
    <property type="protein sequence ID" value="MEF2113281.1"/>
    <property type="molecule type" value="Genomic_DNA"/>
</dbReference>
<dbReference type="RefSeq" id="WP_216248674.1">
    <property type="nucleotide sequence ID" value="NZ_JAZHFS010000011.1"/>
</dbReference>
<proteinExistence type="predicted"/>
<gene>
    <name evidence="2" type="ORF">SJI18_13300</name>
</gene>
<comment type="caution">
    <text evidence="2">The sequence shown here is derived from an EMBL/GenBank/DDBJ whole genome shotgun (WGS) entry which is preliminary data.</text>
</comment>
<dbReference type="Proteomes" id="UP001498469">
    <property type="component" value="Unassembled WGS sequence"/>
</dbReference>
<evidence type="ECO:0000259" key="1">
    <source>
        <dbReference type="Pfam" id="PF13338"/>
    </source>
</evidence>
<reference evidence="2 3" key="1">
    <citation type="submission" date="2023-11" db="EMBL/GenBank/DDBJ databases">
        <title>Draft genome sequence of a psychrophilic Clostridium strain from permafrost water brine.</title>
        <authorList>
            <person name="Shcherbakova V.A."/>
            <person name="Trubitsyn V.E."/>
            <person name="Zakharyuk A.G."/>
        </authorList>
    </citation>
    <scope>NUCLEOTIDE SEQUENCE [LARGE SCALE GENOMIC DNA]</scope>
    <source>
        <strain evidence="2 3">14F</strain>
    </source>
</reference>
<dbReference type="InterPro" id="IPR025159">
    <property type="entry name" value="AbiEi_N"/>
</dbReference>
<organism evidence="2 3">
    <name type="scientific">Clostridium frigoriphilum</name>
    <dbReference type="NCBI Taxonomy" id="443253"/>
    <lineage>
        <taxon>Bacteria</taxon>
        <taxon>Bacillati</taxon>
        <taxon>Bacillota</taxon>
        <taxon>Clostridia</taxon>
        <taxon>Eubacteriales</taxon>
        <taxon>Clostridiaceae</taxon>
        <taxon>Clostridium</taxon>
    </lineage>
</organism>
<accession>A0ABU7UPU2</accession>